<dbReference type="Proteomes" id="UP001370758">
    <property type="component" value="Unassembled WGS sequence"/>
</dbReference>
<feature type="compositionally biased region" description="Basic and acidic residues" evidence="1">
    <location>
        <begin position="37"/>
        <end position="51"/>
    </location>
</feature>
<sequence>MSSWAMSHRRRRKKKALRNPRVYKQGSPDDLCQGAGEAEKFTSPHPDDPLRSLEPAPAKKTMGLRAVECLDFEEQVGILVNERREYIVRRRCAYF</sequence>
<protein>
    <submittedName>
        <fullName evidence="2">Uncharacterized protein</fullName>
    </submittedName>
</protein>
<name>A0AAV9VQU4_9PEZI</name>
<proteinExistence type="predicted"/>
<dbReference type="AlphaFoldDB" id="A0AAV9VQU4"/>
<evidence type="ECO:0000313" key="3">
    <source>
        <dbReference type="Proteomes" id="UP001370758"/>
    </source>
</evidence>
<evidence type="ECO:0000313" key="2">
    <source>
        <dbReference type="EMBL" id="KAK6495601.1"/>
    </source>
</evidence>
<dbReference type="EMBL" id="JAVHJL010000012">
    <property type="protein sequence ID" value="KAK6495601.1"/>
    <property type="molecule type" value="Genomic_DNA"/>
</dbReference>
<feature type="region of interest" description="Disordered" evidence="1">
    <location>
        <begin position="1"/>
        <end position="55"/>
    </location>
</feature>
<gene>
    <name evidence="2" type="ORF">TWF481_002649</name>
</gene>
<reference evidence="2 3" key="1">
    <citation type="submission" date="2023-08" db="EMBL/GenBank/DDBJ databases">
        <authorList>
            <person name="Palmer J.M."/>
        </authorList>
    </citation>
    <scope>NUCLEOTIDE SEQUENCE [LARGE SCALE GENOMIC DNA]</scope>
    <source>
        <strain evidence="2 3">TWF481</strain>
    </source>
</reference>
<evidence type="ECO:0000256" key="1">
    <source>
        <dbReference type="SAM" id="MobiDB-lite"/>
    </source>
</evidence>
<organism evidence="2 3">
    <name type="scientific">Arthrobotrys musiformis</name>
    <dbReference type="NCBI Taxonomy" id="47236"/>
    <lineage>
        <taxon>Eukaryota</taxon>
        <taxon>Fungi</taxon>
        <taxon>Dikarya</taxon>
        <taxon>Ascomycota</taxon>
        <taxon>Pezizomycotina</taxon>
        <taxon>Orbiliomycetes</taxon>
        <taxon>Orbiliales</taxon>
        <taxon>Orbiliaceae</taxon>
        <taxon>Arthrobotrys</taxon>
    </lineage>
</organism>
<comment type="caution">
    <text evidence="2">The sequence shown here is derived from an EMBL/GenBank/DDBJ whole genome shotgun (WGS) entry which is preliminary data.</text>
</comment>
<feature type="compositionally biased region" description="Basic residues" evidence="1">
    <location>
        <begin position="7"/>
        <end position="18"/>
    </location>
</feature>
<accession>A0AAV9VQU4</accession>
<keyword evidence="3" id="KW-1185">Reference proteome</keyword>